<protein>
    <submittedName>
        <fullName evidence="2">Uncharacterized protein</fullName>
    </submittedName>
</protein>
<name>A0A9W6SC90_9ACTN</name>
<evidence type="ECO:0000256" key="1">
    <source>
        <dbReference type="SAM" id="MobiDB-lite"/>
    </source>
</evidence>
<organism evidence="2 3">
    <name type="scientific">Actinoallomurus iriomotensis</name>
    <dbReference type="NCBI Taxonomy" id="478107"/>
    <lineage>
        <taxon>Bacteria</taxon>
        <taxon>Bacillati</taxon>
        <taxon>Actinomycetota</taxon>
        <taxon>Actinomycetes</taxon>
        <taxon>Streptosporangiales</taxon>
        <taxon>Thermomonosporaceae</taxon>
        <taxon>Actinoallomurus</taxon>
    </lineage>
</organism>
<reference evidence="2" key="1">
    <citation type="submission" date="2023-03" db="EMBL/GenBank/DDBJ databases">
        <title>Actinoallomurus iriomotensis NBRC 103684.</title>
        <authorList>
            <person name="Ichikawa N."/>
            <person name="Sato H."/>
            <person name="Tonouchi N."/>
        </authorList>
    </citation>
    <scope>NUCLEOTIDE SEQUENCE</scope>
    <source>
        <strain evidence="2">NBRC 103684</strain>
    </source>
</reference>
<sequence length="87" mass="9807">MRRFPTPDTTGTRFFARAPFARFHVEYPEAYDSRFPLDRVPAGREVALGVVDARSPRPETRDRGRSPGSTRRPGSSHPRALLLGNEL</sequence>
<feature type="compositionally biased region" description="Low complexity" evidence="1">
    <location>
        <begin position="66"/>
        <end position="79"/>
    </location>
</feature>
<feature type="region of interest" description="Disordered" evidence="1">
    <location>
        <begin position="49"/>
        <end position="87"/>
    </location>
</feature>
<evidence type="ECO:0000313" key="2">
    <source>
        <dbReference type="EMBL" id="GLY92231.1"/>
    </source>
</evidence>
<comment type="caution">
    <text evidence="2">The sequence shown here is derived from an EMBL/GenBank/DDBJ whole genome shotgun (WGS) entry which is preliminary data.</text>
</comment>
<dbReference type="EMBL" id="BSTK01000026">
    <property type="protein sequence ID" value="GLY92231.1"/>
    <property type="molecule type" value="Genomic_DNA"/>
</dbReference>
<gene>
    <name evidence="2" type="ORF">Airi02_101590</name>
</gene>
<keyword evidence="3" id="KW-1185">Reference proteome</keyword>
<accession>A0A9W6SC90</accession>
<evidence type="ECO:0000313" key="3">
    <source>
        <dbReference type="Proteomes" id="UP001165074"/>
    </source>
</evidence>
<feature type="compositionally biased region" description="Basic and acidic residues" evidence="1">
    <location>
        <begin position="54"/>
        <end position="65"/>
    </location>
</feature>
<dbReference type="AlphaFoldDB" id="A0A9W6SC90"/>
<dbReference type="Proteomes" id="UP001165074">
    <property type="component" value="Unassembled WGS sequence"/>
</dbReference>
<dbReference type="RefSeq" id="WP_285584276.1">
    <property type="nucleotide sequence ID" value="NZ_BSTK01000026.1"/>
</dbReference>
<proteinExistence type="predicted"/>